<reference evidence="1" key="2">
    <citation type="journal article" date="2022" name="New Phytol.">
        <title>Evolutionary transition to the ectomycorrhizal habit in the genomes of a hyperdiverse lineage of mushroom-forming fungi.</title>
        <authorList>
            <person name="Looney B."/>
            <person name="Miyauchi S."/>
            <person name="Morin E."/>
            <person name="Drula E."/>
            <person name="Courty P.E."/>
            <person name="Kohler A."/>
            <person name="Kuo A."/>
            <person name="LaButti K."/>
            <person name="Pangilinan J."/>
            <person name="Lipzen A."/>
            <person name="Riley R."/>
            <person name="Andreopoulos W."/>
            <person name="He G."/>
            <person name="Johnson J."/>
            <person name="Nolan M."/>
            <person name="Tritt A."/>
            <person name="Barry K.W."/>
            <person name="Grigoriev I.V."/>
            <person name="Nagy L.G."/>
            <person name="Hibbett D."/>
            <person name="Henrissat B."/>
            <person name="Matheny P.B."/>
            <person name="Labbe J."/>
            <person name="Martin F.M."/>
        </authorList>
    </citation>
    <scope>NUCLEOTIDE SEQUENCE</scope>
    <source>
        <strain evidence="1">EC-137</strain>
    </source>
</reference>
<accession>A0ACB8Q7L5</accession>
<sequence length="534" mass="60347">YISCTAIDRNIFIGDDPSTLAFLPLADDPTFAPHDFLELHDFLGWITSSPDSLDEFAALETAARLQESFGMSLGDIDNILDDGNSPVLSWPLLGKHRIFKGLIPVFIHRNLPQWPKPGPERLFTRPENSRVPRPLDSYTRISTFNRVFCPSFACVQFFCHVHRAMMRLPRTMTLVSSEWFRSSGRTPCEYHCFLTGGSPSTVNLWTPEELQELRGILRVDPSIFPCDLAVVLARPCNEVFAVRDSCLPEPHPLPPPIAERRPLRKAHKLKFREYSHILAGLDDDIHSQTDRKPKDFTPIPPCTHLGSCDASMDCPCFKESVHCERSCHCSPQCSRRWAGCSCSQESKTKGLCISKSCVCIQTGRECDPELCENCRAPSYSSKEATDSVENGCLNCLIQLSTPKMAIVRPSSFGYGLFIQEPANKGDFIIEYVGELIYKPTANSREFINAHRRRNYVYGLNKEMNIDAMFAGNNSRFINHAPKEQRNCDARTRLIHGEHRIGIYASRDIAAGEELFLCYGNEYFFYDESGKPIPL</sequence>
<keyword evidence="2" id="KW-1185">Reference proteome</keyword>
<dbReference type="EMBL" id="MU273858">
    <property type="protein sequence ID" value="KAI0027677.1"/>
    <property type="molecule type" value="Genomic_DNA"/>
</dbReference>
<evidence type="ECO:0000313" key="1">
    <source>
        <dbReference type="EMBL" id="KAI0027677.1"/>
    </source>
</evidence>
<proteinExistence type="predicted"/>
<comment type="caution">
    <text evidence="1">The sequence shown here is derived from an EMBL/GenBank/DDBJ whole genome shotgun (WGS) entry which is preliminary data.</text>
</comment>
<evidence type="ECO:0000313" key="2">
    <source>
        <dbReference type="Proteomes" id="UP000814128"/>
    </source>
</evidence>
<protein>
    <submittedName>
        <fullName evidence="1">Uncharacterized protein</fullName>
    </submittedName>
</protein>
<dbReference type="Proteomes" id="UP000814128">
    <property type="component" value="Unassembled WGS sequence"/>
</dbReference>
<reference evidence="1" key="1">
    <citation type="submission" date="2021-02" db="EMBL/GenBank/DDBJ databases">
        <authorList>
            <consortium name="DOE Joint Genome Institute"/>
            <person name="Ahrendt S."/>
            <person name="Looney B.P."/>
            <person name="Miyauchi S."/>
            <person name="Morin E."/>
            <person name="Drula E."/>
            <person name="Courty P.E."/>
            <person name="Chicoki N."/>
            <person name="Fauchery L."/>
            <person name="Kohler A."/>
            <person name="Kuo A."/>
            <person name="Labutti K."/>
            <person name="Pangilinan J."/>
            <person name="Lipzen A."/>
            <person name="Riley R."/>
            <person name="Andreopoulos W."/>
            <person name="He G."/>
            <person name="Johnson J."/>
            <person name="Barry K.W."/>
            <person name="Grigoriev I.V."/>
            <person name="Nagy L."/>
            <person name="Hibbett D."/>
            <person name="Henrissat B."/>
            <person name="Matheny P.B."/>
            <person name="Labbe J."/>
            <person name="Martin F."/>
        </authorList>
    </citation>
    <scope>NUCLEOTIDE SEQUENCE</scope>
    <source>
        <strain evidence="1">EC-137</strain>
    </source>
</reference>
<feature type="non-terminal residue" evidence="1">
    <location>
        <position position="534"/>
    </location>
</feature>
<organism evidence="1 2">
    <name type="scientific">Vararia minispora EC-137</name>
    <dbReference type="NCBI Taxonomy" id="1314806"/>
    <lineage>
        <taxon>Eukaryota</taxon>
        <taxon>Fungi</taxon>
        <taxon>Dikarya</taxon>
        <taxon>Basidiomycota</taxon>
        <taxon>Agaricomycotina</taxon>
        <taxon>Agaricomycetes</taxon>
        <taxon>Russulales</taxon>
        <taxon>Lachnocladiaceae</taxon>
        <taxon>Vararia</taxon>
    </lineage>
</organism>
<feature type="non-terminal residue" evidence="1">
    <location>
        <position position="1"/>
    </location>
</feature>
<name>A0ACB8Q7L5_9AGAM</name>
<gene>
    <name evidence="1" type="ORF">K488DRAFT_10005</name>
</gene>